<keyword evidence="3" id="KW-1185">Reference proteome</keyword>
<evidence type="ECO:0000313" key="2">
    <source>
        <dbReference type="EMBL" id="GMN25160.1"/>
    </source>
</evidence>
<feature type="region of interest" description="Disordered" evidence="1">
    <location>
        <begin position="1"/>
        <end position="27"/>
    </location>
</feature>
<feature type="compositionally biased region" description="Basic residues" evidence="1">
    <location>
        <begin position="111"/>
        <end position="120"/>
    </location>
</feature>
<feature type="region of interest" description="Disordered" evidence="1">
    <location>
        <begin position="84"/>
        <end position="120"/>
    </location>
</feature>
<dbReference type="Proteomes" id="UP001187192">
    <property type="component" value="Unassembled WGS sequence"/>
</dbReference>
<sequence length="120" mass="13088">MKGNSVTIFPHSRSISRSTTHAPDRRISPISKIDRELKSSAQPGTFLPLRQFPSTGAGSRVHIFIKARVSLLLQPAVSRHVLSARDSPTGSCHLLMGPRAAASQKLQPRKEKQKRKSAAA</sequence>
<proteinExistence type="predicted"/>
<dbReference type="AlphaFoldDB" id="A0AA87Z4H2"/>
<evidence type="ECO:0000313" key="3">
    <source>
        <dbReference type="Proteomes" id="UP001187192"/>
    </source>
</evidence>
<organism evidence="2 3">
    <name type="scientific">Ficus carica</name>
    <name type="common">Common fig</name>
    <dbReference type="NCBI Taxonomy" id="3494"/>
    <lineage>
        <taxon>Eukaryota</taxon>
        <taxon>Viridiplantae</taxon>
        <taxon>Streptophyta</taxon>
        <taxon>Embryophyta</taxon>
        <taxon>Tracheophyta</taxon>
        <taxon>Spermatophyta</taxon>
        <taxon>Magnoliopsida</taxon>
        <taxon>eudicotyledons</taxon>
        <taxon>Gunneridae</taxon>
        <taxon>Pentapetalae</taxon>
        <taxon>rosids</taxon>
        <taxon>fabids</taxon>
        <taxon>Rosales</taxon>
        <taxon>Moraceae</taxon>
        <taxon>Ficeae</taxon>
        <taxon>Ficus</taxon>
    </lineage>
</organism>
<accession>A0AA87Z4H2</accession>
<comment type="caution">
    <text evidence="2">The sequence shown here is derived from an EMBL/GenBank/DDBJ whole genome shotgun (WGS) entry which is preliminary data.</text>
</comment>
<evidence type="ECO:0000256" key="1">
    <source>
        <dbReference type="SAM" id="MobiDB-lite"/>
    </source>
</evidence>
<gene>
    <name evidence="2" type="ORF">TIFTF001_000822</name>
</gene>
<protein>
    <submittedName>
        <fullName evidence="2">Uncharacterized protein</fullName>
    </submittedName>
</protein>
<dbReference type="EMBL" id="BTGU01000001">
    <property type="protein sequence ID" value="GMN25160.1"/>
    <property type="molecule type" value="Genomic_DNA"/>
</dbReference>
<name>A0AA87Z4H2_FICCA</name>
<reference evidence="2" key="1">
    <citation type="submission" date="2023-07" db="EMBL/GenBank/DDBJ databases">
        <title>draft genome sequence of fig (Ficus carica).</title>
        <authorList>
            <person name="Takahashi T."/>
            <person name="Nishimura K."/>
        </authorList>
    </citation>
    <scope>NUCLEOTIDE SEQUENCE</scope>
</reference>
<feature type="compositionally biased region" description="Polar residues" evidence="1">
    <location>
        <begin position="1"/>
        <end position="21"/>
    </location>
</feature>